<dbReference type="AlphaFoldDB" id="A0AA36IQG1"/>
<name>A0AA36IQG1_9DINO</name>
<reference evidence="2" key="1">
    <citation type="submission" date="2023-08" db="EMBL/GenBank/DDBJ databases">
        <authorList>
            <person name="Chen Y."/>
            <person name="Shah S."/>
            <person name="Dougan E. K."/>
            <person name="Thang M."/>
            <person name="Chan C."/>
        </authorList>
    </citation>
    <scope>NUCLEOTIDE SEQUENCE</scope>
</reference>
<evidence type="ECO:0000313" key="2">
    <source>
        <dbReference type="EMBL" id="CAJ1390977.1"/>
    </source>
</evidence>
<evidence type="ECO:0000256" key="1">
    <source>
        <dbReference type="SAM" id="SignalP"/>
    </source>
</evidence>
<feature type="chain" id="PRO_5041359936" evidence="1">
    <location>
        <begin position="16"/>
        <end position="249"/>
    </location>
</feature>
<keyword evidence="3" id="KW-1185">Reference proteome</keyword>
<proteinExistence type="predicted"/>
<evidence type="ECO:0000313" key="3">
    <source>
        <dbReference type="Proteomes" id="UP001178507"/>
    </source>
</evidence>
<protein>
    <submittedName>
        <fullName evidence="2">Uncharacterized protein</fullName>
    </submittedName>
</protein>
<gene>
    <name evidence="2" type="ORF">EVOR1521_LOCUS16255</name>
</gene>
<feature type="signal peptide" evidence="1">
    <location>
        <begin position="1"/>
        <end position="15"/>
    </location>
</feature>
<keyword evidence="1" id="KW-0732">Signal</keyword>
<sequence length="249" mass="26980">MFRVLGFCLVAWARAEPACTSRAVESAAPARPCLCAFDVDRTLTGFQELLSECPRNLVMEGIKDYAYLYATPRGFGFLTLSQLSQGLNTTFCRNCYLGIASAGGVGLDDEKQAILAALKAAASAEASAAMPNWTTEADVTLQEQTPPPFVAWCPEGQKHLCTAKIVEWYRARDVPILDEDVYFFDDKEDNVRPFTGTSYNALQVSCGTRNGTRGLCGGTLQEAQPAKGVFLCHGAAQVCAQDLDSPRLI</sequence>
<accession>A0AA36IQG1</accession>
<comment type="caution">
    <text evidence="2">The sequence shown here is derived from an EMBL/GenBank/DDBJ whole genome shotgun (WGS) entry which is preliminary data.</text>
</comment>
<dbReference type="Proteomes" id="UP001178507">
    <property type="component" value="Unassembled WGS sequence"/>
</dbReference>
<dbReference type="EMBL" id="CAUJNA010002190">
    <property type="protein sequence ID" value="CAJ1390977.1"/>
    <property type="molecule type" value="Genomic_DNA"/>
</dbReference>
<organism evidence="2 3">
    <name type="scientific">Effrenium voratum</name>
    <dbReference type="NCBI Taxonomy" id="2562239"/>
    <lineage>
        <taxon>Eukaryota</taxon>
        <taxon>Sar</taxon>
        <taxon>Alveolata</taxon>
        <taxon>Dinophyceae</taxon>
        <taxon>Suessiales</taxon>
        <taxon>Symbiodiniaceae</taxon>
        <taxon>Effrenium</taxon>
    </lineage>
</organism>